<keyword evidence="2" id="KW-0217">Developmental protein</keyword>
<sequence>MDSIEKLNCALKLTETKKEHVEKAMLSLLVEWKNLDGYLDSSTQLLLQDCFTDIQSRESRLNELKQSVTTSNQLLNEIRNSLENRMDQVERKEKDFLMFNEEKFEELASEERRVDEKRVEVEGVFDKFCAEKRELEGIRDLIEERFEVFKLKEKSIENREVKLEVIRLNLVEREKELVMMRDLIDMKRKEVESMEENFVSQEKEIDMVKKITQDLCKEFNSQKDKLDKEKKDVDERVREIEVKEKCLKEWVETIDKREKEIDAKNVLSEETIRGVQIKEKNIEDRLKVIELKEKRLKESVEAMNLKKKEFEMKNVSSDERCRGVEIREKKLQDQLKEFELKEKHFREWVGSMDVKEKKAELKNVASEERCRKLQVREKKLDERIKEFESKEKHFRERAKTIEMKKKEVESGRFLNEEKCKTLDLMEKNLQKLLDEFKLKEQEFADRLKSFEDKEKEVNSIRMSCEERCRNFVLEKEKEFELKEKHFKEWVKTIDLKEKEIDSMWILNEERCKKLDSMEKNLQELLIGLKLREQHENRVKSIDPKEKEVDSIRITCEERCKKFQSDKKRLEDQMKEVEEKKKQFRNVDHSIVKPEPFSVDASYADIRFSITMGGKNLLLYLINHKRDLDSMTDEVFRALRMSMNPGKLVLDAMQDFYLIIEDKELEGDVVCKSSILLFEQLRRISPQIPPRLKKAATELAHKWKNKMKSSGEVTIFLNLLASYGLGSAFDPEEFLSLFEVICQHVQISELCQLLDDTDKINLFEVMLKKQQHVKAVTFVCAFGLRDKFQPASLLKDMLKNAEERSNTLRENSNYPVDKMDEAIDNIVASLREALVCISYHKLESEYSPECMGRFIKQLIQQKEDEKVRLSTSNNDAAKQEAEKYCKSATVVSDPAKNRITRLKANDPSLCYRNALAIILSNMDVISLRVFLNENSEDHELLGYDIFNVLTLSKEPAKFVLHAIQEYDPPLLEMRDEDYKSPVITRSCILLLEQLMKQSPEIDPHVKEDAMKLACDWRAKMRTPLQVLGFLQLISTYGLNSSFETSELERCFESVSCINHAPELCQVFRSSYKGQNQTTTLSICHWHQKNTSGLEINKNKLSNSVNFAKLVLDAIQRCYYSNRKRNLNAVVKESFKILLEFLLKMSPQIQPHVEKKAAKFAVDWKAQLLDNGSKKPEEVYALFNLLAVYKVASAVDSNELLGLLDSIYPRRTVPELVRLLGLSHKISDFVESLIRKGDRPQAIRYIYEFDLVGKFPPVPILKNHLNSKKVTETSHIPKGNKVIRRQLAALREVVKCIKDHQLEVEYPPENLLAQVQQLEEQAKEVSEERSQSYKKFTEKQHAASGPEAQTHKFGKKLHAASGPEAQTRKKSKRKRRAAGLDPGPEAQTQGHVSKHPRMDQPAGTPLNVSSPAFSSMTNFAHCEGAYMQHATEAQMQWHIGRHPQIQQVGTFLNVPSPASHSMTNFHQLPLVVNPQNALYG</sequence>
<proteinExistence type="inferred from homology"/>
<evidence type="ECO:0008006" key="9">
    <source>
        <dbReference type="Google" id="ProtNLM"/>
    </source>
</evidence>
<feature type="coiled-coil region" evidence="5">
    <location>
        <begin position="177"/>
        <end position="243"/>
    </location>
</feature>
<protein>
    <recommendedName>
        <fullName evidence="9">FRIGIDA-like protein</fullName>
    </recommendedName>
</protein>
<feature type="coiled-coil region" evidence="5">
    <location>
        <begin position="72"/>
        <end position="120"/>
    </location>
</feature>
<reference evidence="7" key="1">
    <citation type="submission" date="2023-02" db="EMBL/GenBank/DDBJ databases">
        <title>Genome of toxic invasive species Heracleum sosnowskyi carries increased number of genes despite the absence of recent whole-genome duplications.</title>
        <authorList>
            <person name="Schelkunov M."/>
            <person name="Shtratnikova V."/>
            <person name="Makarenko M."/>
            <person name="Klepikova A."/>
            <person name="Omelchenko D."/>
            <person name="Novikova G."/>
            <person name="Obukhova E."/>
            <person name="Bogdanov V."/>
            <person name="Penin A."/>
            <person name="Logacheva M."/>
        </authorList>
    </citation>
    <scope>NUCLEOTIDE SEQUENCE</scope>
    <source>
        <strain evidence="7">Hsosn_3</strain>
        <tissue evidence="7">Leaf</tissue>
    </source>
</reference>
<evidence type="ECO:0000256" key="1">
    <source>
        <dbReference type="ARBA" id="ARBA00008956"/>
    </source>
</evidence>
<feature type="compositionally biased region" description="Basic and acidic residues" evidence="6">
    <location>
        <begin position="1321"/>
        <end position="1339"/>
    </location>
</feature>
<feature type="coiled-coil region" evidence="5">
    <location>
        <begin position="552"/>
        <end position="586"/>
    </location>
</feature>
<feature type="region of interest" description="Disordered" evidence="6">
    <location>
        <begin position="1321"/>
        <end position="1408"/>
    </location>
</feature>
<keyword evidence="8" id="KW-1185">Reference proteome</keyword>
<evidence type="ECO:0000256" key="2">
    <source>
        <dbReference type="ARBA" id="ARBA00022473"/>
    </source>
</evidence>
<name>A0AAD8H687_9APIA</name>
<dbReference type="Pfam" id="PF07899">
    <property type="entry name" value="Frigida"/>
    <property type="match status" value="3"/>
</dbReference>
<comment type="caution">
    <text evidence="7">The sequence shown here is derived from an EMBL/GenBank/DDBJ whole genome shotgun (WGS) entry which is preliminary data.</text>
</comment>
<evidence type="ECO:0000256" key="3">
    <source>
        <dbReference type="ARBA" id="ARBA00022782"/>
    </source>
</evidence>
<evidence type="ECO:0000256" key="5">
    <source>
        <dbReference type="SAM" id="Coils"/>
    </source>
</evidence>
<evidence type="ECO:0000313" key="8">
    <source>
        <dbReference type="Proteomes" id="UP001237642"/>
    </source>
</evidence>
<evidence type="ECO:0000256" key="6">
    <source>
        <dbReference type="SAM" id="MobiDB-lite"/>
    </source>
</evidence>
<dbReference type="PANTHER" id="PTHR31791:SF47">
    <property type="entry name" value="INACTIVE FRIGIDA-LIKE PROTEIN 2"/>
    <property type="match status" value="1"/>
</dbReference>
<organism evidence="7 8">
    <name type="scientific">Heracleum sosnowskyi</name>
    <dbReference type="NCBI Taxonomy" id="360622"/>
    <lineage>
        <taxon>Eukaryota</taxon>
        <taxon>Viridiplantae</taxon>
        <taxon>Streptophyta</taxon>
        <taxon>Embryophyta</taxon>
        <taxon>Tracheophyta</taxon>
        <taxon>Spermatophyta</taxon>
        <taxon>Magnoliopsida</taxon>
        <taxon>eudicotyledons</taxon>
        <taxon>Gunneridae</taxon>
        <taxon>Pentapetalae</taxon>
        <taxon>asterids</taxon>
        <taxon>campanulids</taxon>
        <taxon>Apiales</taxon>
        <taxon>Apiaceae</taxon>
        <taxon>Apioideae</taxon>
        <taxon>apioid superclade</taxon>
        <taxon>Tordylieae</taxon>
        <taxon>Tordyliinae</taxon>
        <taxon>Heracleum</taxon>
    </lineage>
</organism>
<keyword evidence="3" id="KW-0221">Differentiation</keyword>
<dbReference type="EMBL" id="JAUIZM010000010">
    <property type="protein sequence ID" value="KAK1360342.1"/>
    <property type="molecule type" value="Genomic_DNA"/>
</dbReference>
<comment type="similarity">
    <text evidence="1">Belongs to the Frigida family.</text>
</comment>
<dbReference type="GO" id="GO:0030154">
    <property type="term" value="P:cell differentiation"/>
    <property type="evidence" value="ECO:0007669"/>
    <property type="project" value="UniProtKB-KW"/>
</dbReference>
<reference evidence="7" key="2">
    <citation type="submission" date="2023-05" db="EMBL/GenBank/DDBJ databases">
        <authorList>
            <person name="Schelkunov M.I."/>
        </authorList>
    </citation>
    <scope>NUCLEOTIDE SEQUENCE</scope>
    <source>
        <strain evidence="7">Hsosn_3</strain>
        <tissue evidence="7">Leaf</tissue>
    </source>
</reference>
<dbReference type="InterPro" id="IPR012474">
    <property type="entry name" value="Frigida"/>
</dbReference>
<dbReference type="Proteomes" id="UP001237642">
    <property type="component" value="Unassembled WGS sequence"/>
</dbReference>
<dbReference type="PANTHER" id="PTHR31791">
    <property type="entry name" value="FRIGIDA-LIKE PROTEIN 3-RELATED"/>
    <property type="match status" value="1"/>
</dbReference>
<dbReference type="GO" id="GO:0009908">
    <property type="term" value="P:flower development"/>
    <property type="evidence" value="ECO:0007669"/>
    <property type="project" value="UniProtKB-KW"/>
</dbReference>
<keyword evidence="4" id="KW-0287">Flowering</keyword>
<feature type="coiled-coil region" evidence="5">
    <location>
        <begin position="415"/>
        <end position="453"/>
    </location>
</feature>
<evidence type="ECO:0000256" key="4">
    <source>
        <dbReference type="ARBA" id="ARBA00023089"/>
    </source>
</evidence>
<gene>
    <name evidence="7" type="ORF">POM88_044816</name>
</gene>
<accession>A0AAD8H687</accession>
<keyword evidence="5" id="KW-0175">Coiled coil</keyword>
<feature type="compositionally biased region" description="Basic residues" evidence="6">
    <location>
        <begin position="1366"/>
        <end position="1375"/>
    </location>
</feature>
<evidence type="ECO:0000313" key="7">
    <source>
        <dbReference type="EMBL" id="KAK1360342.1"/>
    </source>
</evidence>
<feature type="coiled-coil region" evidence="5">
    <location>
        <begin position="293"/>
        <end position="341"/>
    </location>
</feature>